<gene>
    <name evidence="2" type="primary">neuA2</name>
    <name evidence="2" type="ordered locus">Hfelis_15240</name>
</gene>
<evidence type="ECO:0000313" key="2">
    <source>
        <dbReference type="EMBL" id="CBY83608.1"/>
    </source>
</evidence>
<evidence type="ECO:0000313" key="3">
    <source>
        <dbReference type="Proteomes" id="UP000007934"/>
    </source>
</evidence>
<dbReference type="RefSeq" id="WP_013469969.1">
    <property type="nucleotide sequence ID" value="NC_014810.2"/>
</dbReference>
<dbReference type="GeneID" id="36133760"/>
<dbReference type="eggNOG" id="COG1083">
    <property type="taxonomic scope" value="Bacteria"/>
</dbReference>
<dbReference type="STRING" id="936155.HFELIS_15240"/>
<dbReference type="PANTHER" id="PTHR21485">
    <property type="entry name" value="HAD SUPERFAMILY MEMBERS CMAS AND KDSC"/>
    <property type="match status" value="1"/>
</dbReference>
<dbReference type="CDD" id="cd02513">
    <property type="entry name" value="CMP-NeuAc_Synthase"/>
    <property type="match status" value="1"/>
</dbReference>
<dbReference type="SUPFAM" id="SSF53448">
    <property type="entry name" value="Nucleotide-diphospho-sugar transferases"/>
    <property type="match status" value="1"/>
</dbReference>
<dbReference type="InterPro" id="IPR003329">
    <property type="entry name" value="Cytidylyl_trans"/>
</dbReference>
<accession>E7AAZ6</accession>
<dbReference type="AlphaFoldDB" id="E7AAZ6"/>
<evidence type="ECO:0000256" key="1">
    <source>
        <dbReference type="NCBIfam" id="TIGR03584"/>
    </source>
</evidence>
<dbReference type="NCBIfam" id="TIGR03584">
    <property type="entry name" value="PseF"/>
    <property type="match status" value="1"/>
</dbReference>
<reference evidence="2 3" key="1">
    <citation type="journal article" date="2011" name="Genome Biol. Evol.">
        <title>Comparative whole genome sequence analysis of the carcinogenic bacterial model pathogen Helicobacter felis.</title>
        <authorList>
            <person name="Arnold I.C."/>
            <person name="Zigova Z."/>
            <person name="Holden M."/>
            <person name="Lawley T.D."/>
            <person name="Rad R."/>
            <person name="Dougan G."/>
            <person name="Falkow S."/>
            <person name="Bentley S.D."/>
            <person name="Muller A."/>
        </authorList>
    </citation>
    <scope>NUCLEOTIDE SEQUENCE [LARGE SCALE GENOMIC DNA]</scope>
    <source>
        <strain evidence="3">ATCC 49179 / CCUG 28539 / NCTC 12436 / CS1</strain>
    </source>
</reference>
<dbReference type="PANTHER" id="PTHR21485:SF6">
    <property type="entry name" value="N-ACYLNEURAMINATE CYTIDYLYLTRANSFERASE-RELATED"/>
    <property type="match status" value="1"/>
</dbReference>
<keyword evidence="2" id="KW-0808">Transferase</keyword>
<proteinExistence type="predicted"/>
<organism evidence="2 3">
    <name type="scientific">Helicobacter felis (strain ATCC 49179 / CCUG 28539 / NCTC 12436 / CS1)</name>
    <dbReference type="NCBI Taxonomy" id="936155"/>
    <lineage>
        <taxon>Bacteria</taxon>
        <taxon>Pseudomonadati</taxon>
        <taxon>Campylobacterota</taxon>
        <taxon>Epsilonproteobacteria</taxon>
        <taxon>Campylobacterales</taxon>
        <taxon>Helicobacteraceae</taxon>
        <taxon>Helicobacter</taxon>
    </lineage>
</organism>
<dbReference type="EMBL" id="FQ670179">
    <property type="protein sequence ID" value="CBY83608.1"/>
    <property type="molecule type" value="Genomic_DNA"/>
</dbReference>
<keyword evidence="2" id="KW-0548">Nucleotidyltransferase</keyword>
<dbReference type="GO" id="GO:0008781">
    <property type="term" value="F:N-acylneuraminate cytidylyltransferase activity"/>
    <property type="evidence" value="ECO:0007669"/>
    <property type="project" value="TreeGrafter"/>
</dbReference>
<protein>
    <recommendedName>
        <fullName evidence="1">Pseudaminic acid cytidylyltransferase</fullName>
        <ecNumber evidence="1">2.7.7.81</ecNumber>
    </recommendedName>
</protein>
<dbReference type="InterPro" id="IPR050793">
    <property type="entry name" value="CMP-NeuNAc_synthase"/>
</dbReference>
<dbReference type="EC" id="2.7.7.81" evidence="1"/>
<keyword evidence="3" id="KW-1185">Reference proteome</keyword>
<dbReference type="HOGENOM" id="CLU_042930_1_0_7"/>
<dbReference type="InterPro" id="IPR020039">
    <property type="entry name" value="PseF"/>
</dbReference>
<dbReference type="Proteomes" id="UP000007934">
    <property type="component" value="Chromosome"/>
</dbReference>
<dbReference type="KEGG" id="hfe:HFELIS_15240"/>
<sequence>MIAIILARANSQRIPHKNIYSFLGKPLIAHVIQTALQSKLFDQVVVSTDGVEIARIAREYGASTPFLRPAHLADALTPSLEAIAHAIATLKLTPKTLVCALYGTSVLLQANQLQEAKNVLLEHPTYKYAIALSPYGASPYRAFSLNPNPAPLFAEHLPKRTQDLPPLYHDTGLFYMGEARHFSNLEPLLAAHSYPIVVPEIYTQDIDTLEDLELAKLKYQLLHSHDHPSS</sequence>
<dbReference type="Gene3D" id="3.90.550.10">
    <property type="entry name" value="Spore Coat Polysaccharide Biosynthesis Protein SpsA, Chain A"/>
    <property type="match status" value="1"/>
</dbReference>
<name>E7AAZ6_HELFC</name>
<dbReference type="Pfam" id="PF02348">
    <property type="entry name" value="CTP_transf_3"/>
    <property type="match status" value="1"/>
</dbReference>
<dbReference type="InterPro" id="IPR029044">
    <property type="entry name" value="Nucleotide-diphossugar_trans"/>
</dbReference>
<dbReference type="OrthoDB" id="9805604at2"/>